<protein>
    <recommendedName>
        <fullName evidence="1">PPM-type phosphatase domain-containing protein</fullName>
    </recommendedName>
</protein>
<dbReference type="Pfam" id="PF00481">
    <property type="entry name" value="PP2C"/>
    <property type="match status" value="1"/>
</dbReference>
<dbReference type="SMART" id="SM00332">
    <property type="entry name" value="PP2Cc"/>
    <property type="match status" value="1"/>
</dbReference>
<sequence>MLALPLVVLARDALHRRPRAPFCACEPQSTLRGVCPSGVRYYAARAHLGESEARTGALERAHVFALAEGGAAAQAAAELPQLAVAAWRQVLEEAPLWSRTADGLPALEDAAAEVAAESLSRAFAWCDQRLAVSEPSSGLVCAVLRSGIYVASCGLARTAVGTDVDGLTVLCDEASVPHDALSESELARVGQGAPPKSLPWRALGAKQLKEKHPGIIALPDVVRIQHSSGTRLVLLASEAVWAQGPRKPVLWAMEALRAGRCPAAELLKRGDAAMAAAMVIVIPGHAIESLSDEL</sequence>
<gene>
    <name evidence="2" type="ORF">EVOR1521_LOCUS31527</name>
</gene>
<dbReference type="AlphaFoldDB" id="A0AA36NFI8"/>
<name>A0AA36NFI8_9DINO</name>
<dbReference type="InterPro" id="IPR001932">
    <property type="entry name" value="PPM-type_phosphatase-like_dom"/>
</dbReference>
<proteinExistence type="predicted"/>
<accession>A0AA36NFI8</accession>
<keyword evidence="3" id="KW-1185">Reference proteome</keyword>
<dbReference type="SUPFAM" id="SSF81606">
    <property type="entry name" value="PP2C-like"/>
    <property type="match status" value="1"/>
</dbReference>
<reference evidence="2" key="1">
    <citation type="submission" date="2023-08" db="EMBL/GenBank/DDBJ databases">
        <authorList>
            <person name="Chen Y."/>
            <person name="Shah S."/>
            <person name="Dougan E. K."/>
            <person name="Thang M."/>
            <person name="Chan C."/>
        </authorList>
    </citation>
    <scope>NUCLEOTIDE SEQUENCE</scope>
</reference>
<dbReference type="InterPro" id="IPR036457">
    <property type="entry name" value="PPM-type-like_dom_sf"/>
</dbReference>
<dbReference type="Gene3D" id="3.60.40.10">
    <property type="entry name" value="PPM-type phosphatase domain"/>
    <property type="match status" value="1"/>
</dbReference>
<organism evidence="2 3">
    <name type="scientific">Effrenium voratum</name>
    <dbReference type="NCBI Taxonomy" id="2562239"/>
    <lineage>
        <taxon>Eukaryota</taxon>
        <taxon>Sar</taxon>
        <taxon>Alveolata</taxon>
        <taxon>Dinophyceae</taxon>
        <taxon>Suessiales</taxon>
        <taxon>Symbiodiniaceae</taxon>
        <taxon>Effrenium</taxon>
    </lineage>
</organism>
<dbReference type="PROSITE" id="PS51746">
    <property type="entry name" value="PPM_2"/>
    <property type="match status" value="1"/>
</dbReference>
<feature type="domain" description="PPM-type phosphatase" evidence="1">
    <location>
        <begin position="38"/>
        <end position="294"/>
    </location>
</feature>
<comment type="caution">
    <text evidence="2">The sequence shown here is derived from an EMBL/GenBank/DDBJ whole genome shotgun (WGS) entry which is preliminary data.</text>
</comment>
<evidence type="ECO:0000313" key="3">
    <source>
        <dbReference type="Proteomes" id="UP001178507"/>
    </source>
</evidence>
<dbReference type="Proteomes" id="UP001178507">
    <property type="component" value="Unassembled WGS sequence"/>
</dbReference>
<evidence type="ECO:0000259" key="1">
    <source>
        <dbReference type="PROSITE" id="PS51746"/>
    </source>
</evidence>
<dbReference type="EMBL" id="CAUJNA010003838">
    <property type="protein sequence ID" value="CAJ1410765.1"/>
    <property type="molecule type" value="Genomic_DNA"/>
</dbReference>
<evidence type="ECO:0000313" key="2">
    <source>
        <dbReference type="EMBL" id="CAJ1410765.1"/>
    </source>
</evidence>